<sequence>MGKKVSLKDEKILDSWSTLIEDAQKKNQEIFNNTTASIKESQAPGITIESVRVRPSWLQGFFGNERDYLMMTNLGLRDYRMYIGARDYGNNLDVKKQEL</sequence>
<protein>
    <submittedName>
        <fullName evidence="1">Uncharacterized protein</fullName>
    </submittedName>
</protein>
<organism evidence="1">
    <name type="scientific">Candidatus Methanophaga sp. ANME-1 ERB7</name>
    <dbReference type="NCBI Taxonomy" id="2759913"/>
    <lineage>
        <taxon>Archaea</taxon>
        <taxon>Methanobacteriati</taxon>
        <taxon>Methanobacteriota</taxon>
        <taxon>Stenosarchaea group</taxon>
        <taxon>Methanomicrobia</taxon>
        <taxon>Candidatus Methanophagales</taxon>
        <taxon>Candidatus Methanophagaceae</taxon>
        <taxon>Candidatus Methanophaga</taxon>
    </lineage>
</organism>
<reference evidence="1" key="1">
    <citation type="submission" date="2020-06" db="EMBL/GenBank/DDBJ databases">
        <title>Unique genomic features of the anaerobic methanotrophic archaea.</title>
        <authorList>
            <person name="Chadwick G.L."/>
            <person name="Skennerton C.T."/>
            <person name="Laso-Perez R."/>
            <person name="Leu A.O."/>
            <person name="Speth D.R."/>
            <person name="Yu H."/>
            <person name="Morgan-Lang C."/>
            <person name="Hatzenpichler R."/>
            <person name="Goudeau D."/>
            <person name="Malmstrom R."/>
            <person name="Brazelton W.J."/>
            <person name="Woyke T."/>
            <person name="Hallam S.J."/>
            <person name="Tyson G.W."/>
            <person name="Wegener G."/>
            <person name="Boetius A."/>
            <person name="Orphan V."/>
        </authorList>
    </citation>
    <scope>NUCLEOTIDE SEQUENCE</scope>
</reference>
<dbReference type="EMBL" id="MT631576">
    <property type="protein sequence ID" value="QNO54356.1"/>
    <property type="molecule type" value="Genomic_DNA"/>
</dbReference>
<gene>
    <name evidence="1" type="ORF">DIMBOPOO_00029</name>
</gene>
<dbReference type="AlphaFoldDB" id="A0A7G9Z272"/>
<accession>A0A7G9Z272</accession>
<evidence type="ECO:0000313" key="1">
    <source>
        <dbReference type="EMBL" id="QNO54356.1"/>
    </source>
</evidence>
<proteinExistence type="predicted"/>
<name>A0A7G9Z272_9EURY</name>